<feature type="non-terminal residue" evidence="1">
    <location>
        <position position="33"/>
    </location>
</feature>
<sequence>MQAKVERTCLEEASTLSVAGKTVRASGLPLRTL</sequence>
<gene>
    <name evidence="1" type="primary">jg23754</name>
    <name evidence="1" type="ORF">PAEG_LOCUS1300</name>
</gene>
<protein>
    <submittedName>
        <fullName evidence="1">Jg23754 protein</fullName>
    </submittedName>
</protein>
<proteinExistence type="predicted"/>
<organism evidence="1 2">
    <name type="scientific">Pararge aegeria aegeria</name>
    <dbReference type="NCBI Taxonomy" id="348720"/>
    <lineage>
        <taxon>Eukaryota</taxon>
        <taxon>Metazoa</taxon>
        <taxon>Ecdysozoa</taxon>
        <taxon>Arthropoda</taxon>
        <taxon>Hexapoda</taxon>
        <taxon>Insecta</taxon>
        <taxon>Pterygota</taxon>
        <taxon>Neoptera</taxon>
        <taxon>Endopterygota</taxon>
        <taxon>Lepidoptera</taxon>
        <taxon>Glossata</taxon>
        <taxon>Ditrysia</taxon>
        <taxon>Papilionoidea</taxon>
        <taxon>Nymphalidae</taxon>
        <taxon>Satyrinae</taxon>
        <taxon>Satyrini</taxon>
        <taxon>Parargina</taxon>
        <taxon>Pararge</taxon>
    </lineage>
</organism>
<accession>A0A8S4QKA0</accession>
<comment type="caution">
    <text evidence="1">The sequence shown here is derived from an EMBL/GenBank/DDBJ whole genome shotgun (WGS) entry which is preliminary data.</text>
</comment>
<evidence type="ECO:0000313" key="1">
    <source>
        <dbReference type="EMBL" id="CAH2208773.1"/>
    </source>
</evidence>
<dbReference type="Proteomes" id="UP000838756">
    <property type="component" value="Unassembled WGS sequence"/>
</dbReference>
<reference evidence="1" key="1">
    <citation type="submission" date="2022-03" db="EMBL/GenBank/DDBJ databases">
        <authorList>
            <person name="Lindestad O."/>
        </authorList>
    </citation>
    <scope>NUCLEOTIDE SEQUENCE</scope>
</reference>
<dbReference type="EMBL" id="CAKXAJ010004504">
    <property type="protein sequence ID" value="CAH2208773.1"/>
    <property type="molecule type" value="Genomic_DNA"/>
</dbReference>
<evidence type="ECO:0000313" key="2">
    <source>
        <dbReference type="Proteomes" id="UP000838756"/>
    </source>
</evidence>
<keyword evidence="2" id="KW-1185">Reference proteome</keyword>
<dbReference type="AlphaFoldDB" id="A0A8S4QKA0"/>
<name>A0A8S4QKA0_9NEOP</name>